<reference evidence="7" key="1">
    <citation type="submission" date="2025-08" db="UniProtKB">
        <authorList>
            <consortium name="RefSeq"/>
        </authorList>
    </citation>
    <scope>IDENTIFICATION</scope>
</reference>
<dbReference type="GO" id="GO:0010629">
    <property type="term" value="P:negative regulation of gene expression"/>
    <property type="evidence" value="ECO:0007669"/>
    <property type="project" value="TreeGrafter"/>
</dbReference>
<dbReference type="InterPro" id="IPR040880">
    <property type="entry name" value="DUF5604"/>
</dbReference>
<evidence type="ECO:0000313" key="7">
    <source>
        <dbReference type="RefSeq" id="XP_029022250.1"/>
    </source>
</evidence>
<dbReference type="RefSeq" id="XP_029022250.1">
    <property type="nucleotide sequence ID" value="XM_029166417.3"/>
</dbReference>
<dbReference type="KEGG" id="bspl:114865345"/>
<dbReference type="Proteomes" id="UP000515150">
    <property type="component" value="Chromosome 11"/>
</dbReference>
<feature type="compositionally biased region" description="Polar residues" evidence="3">
    <location>
        <begin position="233"/>
        <end position="268"/>
    </location>
</feature>
<proteinExistence type="predicted"/>
<dbReference type="CTD" id="553292"/>
<feature type="compositionally biased region" description="Basic and acidic residues" evidence="3">
    <location>
        <begin position="198"/>
        <end position="211"/>
    </location>
</feature>
<dbReference type="InterPro" id="IPR051516">
    <property type="entry name" value="SETDB_methyltransferase"/>
</dbReference>
<accession>A0A6P7NW64</accession>
<feature type="region of interest" description="Disordered" evidence="3">
    <location>
        <begin position="83"/>
        <end position="118"/>
    </location>
</feature>
<comment type="subcellular location">
    <subcellularLocation>
        <location evidence="1">Nucleus</location>
    </subcellularLocation>
</comment>
<dbReference type="PANTHER" id="PTHR46024:SF1">
    <property type="entry name" value="HISTONE-LYSINE N-METHYLTRANSFERASE EGGLESS"/>
    <property type="match status" value="1"/>
</dbReference>
<keyword evidence="2" id="KW-0539">Nucleus</keyword>
<dbReference type="GeneID" id="114865345"/>
<dbReference type="AlphaFoldDB" id="A0A6P7NW64"/>
<sequence>MEGDEIEMSEEELQEWIKEEVRKCKLVSPDVLEKCKVLQSYLERREKRAAHLLKLCESVSACEAIVQKQYSLLGWDYTDTHSEDDDKIPNCGPSPQSACGSVQADTQDKRSSANKLQHNEHLNSNYEKICSLVLKRKPVVVLTRLPRFQISAVQPPTPKKQCSQDQLSSSSLDSEEVWKPDEDSSYSDHSIPSSETDSNNKRNLHDEKNKTSEGGATPKAIFNTETKIDATKARTSQDNSTSDANDSTNASPPTAKTDSNVNNGSKTLTRGLKINVNATPTNSSGEDNSSDPDYSISRVRSVSKNKRKFGDGNNKTSKSGATPKANSNAETKSNAAKTRTSQDNSTSDPKDGTSPPTAKTNSNIDNNGSKTSTHGAKTSDNATSKTTNAACAVRTTTPRLAGGTATKPPPSTPQTEIVVDMFVVARRREMTWQKGQIKEIQIKEDGRVKYKVFFENKGKSLVSGHHIALDCLPKVDNLVVGARVVIERPDDQECCPGILAEVPSRKNRMRFLVFTDDQKPFYVGLRALHLVYKPLPDPLDDIINDDHREFLKDYLARWPYPPLTHYRVGQVVNAELNGTLHKCEVLVVDSSLIQVIFQKTQDKEWIYRGSMRLEHMINMKKALNLTSTKK</sequence>
<feature type="compositionally biased region" description="Polar residues" evidence="3">
    <location>
        <begin position="276"/>
        <end position="287"/>
    </location>
</feature>
<protein>
    <submittedName>
        <fullName evidence="7">Histone-lysine N-methyltransferase SETDB1-A isoform X1</fullName>
    </submittedName>
</protein>
<gene>
    <name evidence="7" type="primary">setdb1a</name>
</gene>
<evidence type="ECO:0000256" key="1">
    <source>
        <dbReference type="ARBA" id="ARBA00004123"/>
    </source>
</evidence>
<dbReference type="PANTHER" id="PTHR46024">
    <property type="entry name" value="HISTONE-LYSINE N-METHYLTRANSFERASE EGGLESS"/>
    <property type="match status" value="1"/>
</dbReference>
<dbReference type="GO" id="GO:0005634">
    <property type="term" value="C:nucleus"/>
    <property type="evidence" value="ECO:0007669"/>
    <property type="project" value="UniProtKB-SubCell"/>
</dbReference>
<evidence type="ECO:0000259" key="4">
    <source>
        <dbReference type="Pfam" id="PF18300"/>
    </source>
</evidence>
<dbReference type="GO" id="GO:0046974">
    <property type="term" value="F:histone H3K9 methyltransferase activity"/>
    <property type="evidence" value="ECO:0007669"/>
    <property type="project" value="TreeGrafter"/>
</dbReference>
<evidence type="ECO:0000259" key="5">
    <source>
        <dbReference type="Pfam" id="PF18358"/>
    </source>
</evidence>
<evidence type="ECO:0000256" key="3">
    <source>
        <dbReference type="SAM" id="MobiDB-lite"/>
    </source>
</evidence>
<dbReference type="InterPro" id="IPR041292">
    <property type="entry name" value="Tudor_4"/>
</dbReference>
<feature type="region of interest" description="Disordered" evidence="3">
    <location>
        <begin position="154"/>
        <end position="414"/>
    </location>
</feature>
<evidence type="ECO:0000256" key="2">
    <source>
        <dbReference type="ARBA" id="ARBA00023242"/>
    </source>
</evidence>
<organism evidence="6 7">
    <name type="scientific">Betta splendens</name>
    <name type="common">Siamese fighting fish</name>
    <dbReference type="NCBI Taxonomy" id="158456"/>
    <lineage>
        <taxon>Eukaryota</taxon>
        <taxon>Metazoa</taxon>
        <taxon>Chordata</taxon>
        <taxon>Craniata</taxon>
        <taxon>Vertebrata</taxon>
        <taxon>Euteleostomi</taxon>
        <taxon>Actinopterygii</taxon>
        <taxon>Neopterygii</taxon>
        <taxon>Teleostei</taxon>
        <taxon>Neoteleostei</taxon>
        <taxon>Acanthomorphata</taxon>
        <taxon>Anabantaria</taxon>
        <taxon>Anabantiformes</taxon>
        <taxon>Anabantoidei</taxon>
        <taxon>Osphronemidae</taxon>
        <taxon>Betta</taxon>
    </lineage>
</organism>
<dbReference type="GO" id="GO:0070828">
    <property type="term" value="P:heterochromatin organization"/>
    <property type="evidence" value="ECO:0007669"/>
    <property type="project" value="TreeGrafter"/>
</dbReference>
<keyword evidence="6" id="KW-1185">Reference proteome</keyword>
<feature type="compositionally biased region" description="Low complexity" evidence="3">
    <location>
        <begin position="163"/>
        <end position="172"/>
    </location>
</feature>
<feature type="compositionally biased region" description="Polar residues" evidence="3">
    <location>
        <begin position="93"/>
        <end position="105"/>
    </location>
</feature>
<feature type="domain" description="DUF5604" evidence="4">
    <location>
        <begin position="416"/>
        <end position="470"/>
    </location>
</feature>
<name>A0A6P7NW64_BETSP</name>
<feature type="compositionally biased region" description="Polar residues" evidence="3">
    <location>
        <begin position="313"/>
        <end position="347"/>
    </location>
</feature>
<feature type="compositionally biased region" description="Polar residues" evidence="3">
    <location>
        <begin position="354"/>
        <end position="398"/>
    </location>
</feature>
<evidence type="ECO:0000313" key="6">
    <source>
        <dbReference type="Proteomes" id="UP000515150"/>
    </source>
</evidence>
<dbReference type="OrthoDB" id="5792673at2759"/>
<dbReference type="InParanoid" id="A0A6P7NW64"/>
<feature type="compositionally biased region" description="Basic and acidic residues" evidence="3">
    <location>
        <begin position="106"/>
        <end position="118"/>
    </location>
</feature>
<dbReference type="Pfam" id="PF18300">
    <property type="entry name" value="DUF5604"/>
    <property type="match status" value="1"/>
</dbReference>
<dbReference type="Gene3D" id="2.30.30.140">
    <property type="match status" value="2"/>
</dbReference>
<feature type="domain" description="Histone methyltransferase Tudor" evidence="5">
    <location>
        <begin position="568"/>
        <end position="614"/>
    </location>
</feature>
<dbReference type="Pfam" id="PF18358">
    <property type="entry name" value="Tudor_4"/>
    <property type="match status" value="1"/>
</dbReference>